<evidence type="ECO:0000313" key="2">
    <source>
        <dbReference type="Proteomes" id="UP000593562"/>
    </source>
</evidence>
<protein>
    <submittedName>
        <fullName evidence="1">Uncharacterized protein</fullName>
    </submittedName>
</protein>
<proteinExistence type="predicted"/>
<evidence type="ECO:0000313" key="1">
    <source>
        <dbReference type="EMBL" id="KAF5725503.1"/>
    </source>
</evidence>
<organism evidence="1 2">
    <name type="scientific">Tripterygium wilfordii</name>
    <name type="common">Thunder God vine</name>
    <dbReference type="NCBI Taxonomy" id="458696"/>
    <lineage>
        <taxon>Eukaryota</taxon>
        <taxon>Viridiplantae</taxon>
        <taxon>Streptophyta</taxon>
        <taxon>Embryophyta</taxon>
        <taxon>Tracheophyta</taxon>
        <taxon>Spermatophyta</taxon>
        <taxon>Magnoliopsida</taxon>
        <taxon>eudicotyledons</taxon>
        <taxon>Gunneridae</taxon>
        <taxon>Pentapetalae</taxon>
        <taxon>rosids</taxon>
        <taxon>fabids</taxon>
        <taxon>Celastrales</taxon>
        <taxon>Celastraceae</taxon>
        <taxon>Tripterygium</taxon>
    </lineage>
</organism>
<dbReference type="Proteomes" id="UP000593562">
    <property type="component" value="Unassembled WGS sequence"/>
</dbReference>
<dbReference type="InParanoid" id="A0A7J7BU88"/>
<reference evidence="1 2" key="1">
    <citation type="journal article" date="2020" name="Nat. Commun.">
        <title>Genome of Tripterygium wilfordii and identification of cytochrome P450 involved in triptolide biosynthesis.</title>
        <authorList>
            <person name="Tu L."/>
            <person name="Su P."/>
            <person name="Zhang Z."/>
            <person name="Gao L."/>
            <person name="Wang J."/>
            <person name="Hu T."/>
            <person name="Zhou J."/>
            <person name="Zhang Y."/>
            <person name="Zhao Y."/>
            <person name="Liu Y."/>
            <person name="Song Y."/>
            <person name="Tong Y."/>
            <person name="Lu Y."/>
            <person name="Yang J."/>
            <person name="Xu C."/>
            <person name="Jia M."/>
            <person name="Peters R.J."/>
            <person name="Huang L."/>
            <person name="Gao W."/>
        </authorList>
    </citation>
    <scope>NUCLEOTIDE SEQUENCE [LARGE SCALE GENOMIC DNA]</scope>
    <source>
        <strain evidence="2">cv. XIE 37</strain>
        <tissue evidence="1">Leaf</tissue>
    </source>
</reference>
<keyword evidence="2" id="KW-1185">Reference proteome</keyword>
<dbReference type="EMBL" id="JAAARO010000023">
    <property type="protein sequence ID" value="KAF5725503.1"/>
    <property type="molecule type" value="Genomic_DNA"/>
</dbReference>
<comment type="caution">
    <text evidence="1">The sequence shown here is derived from an EMBL/GenBank/DDBJ whole genome shotgun (WGS) entry which is preliminary data.</text>
</comment>
<dbReference type="AlphaFoldDB" id="A0A7J7BU88"/>
<accession>A0A7J7BU88</accession>
<gene>
    <name evidence="1" type="ORF">HS088_TW23G00226</name>
</gene>
<name>A0A7J7BU88_TRIWF</name>
<sequence length="115" mass="12881">MGILQQCSTSTIDTMTPPIGDIDKHQQAKFSGVPIKPSTSDCDQNHIIPISNKFVHQLQYNSSKLTCVNVQKKSSACLLHEPVEIAIDSLDQTTTQKKTFNNRTEGRKCNHKRNK</sequence>